<feature type="domain" description="NodB homology" evidence="5">
    <location>
        <begin position="81"/>
        <end position="189"/>
    </location>
</feature>
<dbReference type="GO" id="GO:0016810">
    <property type="term" value="F:hydrolase activity, acting on carbon-nitrogen (but not peptide) bonds"/>
    <property type="evidence" value="ECO:0007669"/>
    <property type="project" value="InterPro"/>
</dbReference>
<dbReference type="InterPro" id="IPR002509">
    <property type="entry name" value="NODB_dom"/>
</dbReference>
<dbReference type="EMBL" id="BFBR01000001">
    <property type="protein sequence ID" value="GBF56459.1"/>
    <property type="molecule type" value="Genomic_DNA"/>
</dbReference>
<dbReference type="AlphaFoldDB" id="A0A2P2E5Y4"/>
<keyword evidence="7" id="KW-1185">Reference proteome</keyword>
<dbReference type="Proteomes" id="UP000245086">
    <property type="component" value="Unassembled WGS sequence"/>
</dbReference>
<dbReference type="InterPro" id="IPR011330">
    <property type="entry name" value="Glyco_hydro/deAcase_b/a-brl"/>
</dbReference>
<evidence type="ECO:0000313" key="6">
    <source>
        <dbReference type="EMBL" id="GBF56459.1"/>
    </source>
</evidence>
<dbReference type="OrthoDB" id="9784220at2"/>
<dbReference type="SUPFAM" id="SSF88713">
    <property type="entry name" value="Glycoside hydrolase/deacetylase"/>
    <property type="match status" value="1"/>
</dbReference>
<comment type="similarity">
    <text evidence="2">Belongs to the polysaccharide deacetylase family.</text>
</comment>
<evidence type="ECO:0000256" key="4">
    <source>
        <dbReference type="ARBA" id="ARBA00032976"/>
    </source>
</evidence>
<organism evidence="6 7">
    <name type="scientific">Candidatus Phycosocius bacilliformis</name>
    <dbReference type="NCBI Taxonomy" id="1445552"/>
    <lineage>
        <taxon>Bacteria</taxon>
        <taxon>Pseudomonadati</taxon>
        <taxon>Pseudomonadota</taxon>
        <taxon>Alphaproteobacteria</taxon>
        <taxon>Caulobacterales</taxon>
        <taxon>Caulobacterales incertae sedis</taxon>
        <taxon>Candidatus Phycosocius</taxon>
    </lineage>
</organism>
<evidence type="ECO:0000256" key="3">
    <source>
        <dbReference type="ARBA" id="ARBA00020071"/>
    </source>
</evidence>
<dbReference type="PANTHER" id="PTHR43123:SF4">
    <property type="entry name" value="POLYSACCHARIDE DEACETYLASE"/>
    <property type="match status" value="1"/>
</dbReference>
<dbReference type="RefSeq" id="WP_108983350.1">
    <property type="nucleotide sequence ID" value="NZ_BFBR01000001.1"/>
</dbReference>
<comment type="function">
    <text evidence="1">Is involved in generating a small heat-stable compound (Nod), an acylated oligomer of N-acetylglucosamine, that stimulates mitosis in various plant protoplasts.</text>
</comment>
<evidence type="ECO:0000256" key="1">
    <source>
        <dbReference type="ARBA" id="ARBA00003236"/>
    </source>
</evidence>
<dbReference type="Gene3D" id="3.20.20.370">
    <property type="entry name" value="Glycoside hydrolase/deacetylase"/>
    <property type="match status" value="1"/>
</dbReference>
<comment type="caution">
    <text evidence="6">The sequence shown here is derived from an EMBL/GenBank/DDBJ whole genome shotgun (WGS) entry which is preliminary data.</text>
</comment>
<reference evidence="6 7" key="1">
    <citation type="journal article" date="2018" name="Genome Announc.">
        <title>Draft Genome Sequence of "Candidatus Phycosocius bacilliformis," an Alphaproteobacterial Ectosymbiont of the Hydrocarbon-Producing Green Alga Botryococcus braunii.</title>
        <authorList>
            <person name="Tanabe Y."/>
            <person name="Yamaguchi H."/>
            <person name="Watanabe M.M."/>
        </authorList>
    </citation>
    <scope>NUCLEOTIDE SEQUENCE [LARGE SCALE GENOMIC DNA]</scope>
    <source>
        <strain evidence="6 7">BOTRYCO-2</strain>
    </source>
</reference>
<evidence type="ECO:0000259" key="5">
    <source>
        <dbReference type="Pfam" id="PF01522"/>
    </source>
</evidence>
<dbReference type="GO" id="GO:0005975">
    <property type="term" value="P:carbohydrate metabolic process"/>
    <property type="evidence" value="ECO:0007669"/>
    <property type="project" value="InterPro"/>
</dbReference>
<sequence>MSLPDDYLTYPKRGYGQDIDRYVWRQADQRQPISWPQGKTVAALIVIPLEFFMLNPSGKPFKHPGAMVTPYPDLRHYTSRDYGNRVGVFRLLKALKHAGLKAVFAVNAVLLDRKRPLIEAILADGHEIAAHGWDTDSIHWGGLDQATEADYVARTRAAFAQAGLSPRSWLSPARQQSQVTPDLIRAAGFDICLDWESDSVPWAMTTKAGALTCVPVANELDDRKILIDQRQSETEWADQILAARDLLVEEGPRYGSQVLSFTLTPYVSGLPFRMWAVRRILASLAGHNQVWSATAQEIADVAAA</sequence>
<dbReference type="PANTHER" id="PTHR43123">
    <property type="entry name" value="POLYSACCHARIDE DEACETYLASE-RELATED"/>
    <property type="match status" value="1"/>
</dbReference>
<proteinExistence type="inferred from homology"/>
<gene>
    <name evidence="6" type="ORF">PbB2_00115</name>
</gene>
<evidence type="ECO:0000256" key="2">
    <source>
        <dbReference type="ARBA" id="ARBA00010973"/>
    </source>
</evidence>
<accession>A0A2P2E5Y4</accession>
<name>A0A2P2E5Y4_9PROT</name>
<dbReference type="Pfam" id="PF01522">
    <property type="entry name" value="Polysacc_deac_1"/>
    <property type="match status" value="1"/>
</dbReference>
<evidence type="ECO:0000313" key="7">
    <source>
        <dbReference type="Proteomes" id="UP000245086"/>
    </source>
</evidence>
<protein>
    <recommendedName>
        <fullName evidence="3">Chitooligosaccharide deacetylase</fullName>
    </recommendedName>
    <alternativeName>
        <fullName evidence="4">Nodulation protein B</fullName>
    </alternativeName>
</protein>